<dbReference type="InterPro" id="IPR025529">
    <property type="entry name" value="DUF4416"/>
</dbReference>
<evidence type="ECO:0008006" key="2">
    <source>
        <dbReference type="Google" id="ProtNLM"/>
    </source>
</evidence>
<organism evidence="1">
    <name type="scientific">marine metagenome</name>
    <dbReference type="NCBI Taxonomy" id="408172"/>
    <lineage>
        <taxon>unclassified sequences</taxon>
        <taxon>metagenomes</taxon>
        <taxon>ecological metagenomes</taxon>
    </lineage>
</organism>
<protein>
    <recommendedName>
        <fullName evidence="2">DUF4416 domain-containing protein</fullName>
    </recommendedName>
</protein>
<proteinExistence type="predicted"/>
<gene>
    <name evidence="1" type="ORF">METZ01_LOCUS38196</name>
</gene>
<dbReference type="EMBL" id="UINC01001631">
    <property type="protein sequence ID" value="SUZ85342.1"/>
    <property type="molecule type" value="Genomic_DNA"/>
</dbReference>
<accession>A0A381R0X7</accession>
<sequence length="178" mass="20819">MNTESFAKLIVGALYSDPQWLEQAKVQMRELEWNIQHQSLEFPFDQTDYYAPEMGNSLKRCFLSMEGVKASEFSADWKLRTLAIENRLSRAGKRRINLDPGYLDLQRVVLLSGKEGPQKIYLRNGVWADLVLLKDKGGYRDLPWTFPDLRDGRYNDFFLQVRAEFKAEIFLRTKVCEV</sequence>
<dbReference type="Pfam" id="PF14385">
    <property type="entry name" value="DUF4416"/>
    <property type="match status" value="1"/>
</dbReference>
<dbReference type="AlphaFoldDB" id="A0A381R0X7"/>
<evidence type="ECO:0000313" key="1">
    <source>
        <dbReference type="EMBL" id="SUZ85342.1"/>
    </source>
</evidence>
<reference evidence="1" key="1">
    <citation type="submission" date="2018-05" db="EMBL/GenBank/DDBJ databases">
        <authorList>
            <person name="Lanie J.A."/>
            <person name="Ng W.-L."/>
            <person name="Kazmierczak K.M."/>
            <person name="Andrzejewski T.M."/>
            <person name="Davidsen T.M."/>
            <person name="Wayne K.J."/>
            <person name="Tettelin H."/>
            <person name="Glass J.I."/>
            <person name="Rusch D."/>
            <person name="Podicherti R."/>
            <person name="Tsui H.-C.T."/>
            <person name="Winkler M.E."/>
        </authorList>
    </citation>
    <scope>NUCLEOTIDE SEQUENCE</scope>
</reference>
<name>A0A381R0X7_9ZZZZ</name>